<sequence>MIFKVVLTLLKAVQYKGTKKKRISRKLSANKLLMFQYVTHLYRGKAFIQRRK</sequence>
<protein>
    <submittedName>
        <fullName evidence="1">Uncharacterized protein</fullName>
    </submittedName>
</protein>
<proteinExistence type="predicted"/>
<gene>
    <name evidence="1" type="ORF">BACDOR_04353</name>
</gene>
<dbReference type="AlphaFoldDB" id="B6W456"/>
<reference evidence="1 2" key="2">
    <citation type="submission" date="2008-10" db="EMBL/GenBank/DDBJ databases">
        <authorList>
            <person name="Fulton L."/>
            <person name="Clifton S."/>
            <person name="Fulton B."/>
            <person name="Xu J."/>
            <person name="Minx P."/>
            <person name="Pepin K.H."/>
            <person name="Johnson M."/>
            <person name="Thiruvilangam P."/>
            <person name="Bhonagiri V."/>
            <person name="Nash W.E."/>
            <person name="Mardis E.R."/>
            <person name="Wilson R.K."/>
        </authorList>
    </citation>
    <scope>NUCLEOTIDE SEQUENCE [LARGE SCALE GENOMIC DNA]</scope>
    <source>
        <strain evidence="1 2">DSM 17855</strain>
    </source>
</reference>
<dbReference type="HOGENOM" id="CLU_3076641_0_0_10"/>
<evidence type="ECO:0000313" key="1">
    <source>
        <dbReference type="EMBL" id="EEB23247.1"/>
    </source>
</evidence>
<name>B6W456_9BACT</name>
<dbReference type="EMBL" id="ABWZ01000077">
    <property type="protein sequence ID" value="EEB23247.1"/>
    <property type="molecule type" value="Genomic_DNA"/>
</dbReference>
<accession>B6W456</accession>
<organism evidence="1 2">
    <name type="scientific">Phocaeicola dorei DSM 17855</name>
    <dbReference type="NCBI Taxonomy" id="483217"/>
    <lineage>
        <taxon>Bacteria</taxon>
        <taxon>Pseudomonadati</taxon>
        <taxon>Bacteroidota</taxon>
        <taxon>Bacteroidia</taxon>
        <taxon>Bacteroidales</taxon>
        <taxon>Bacteroidaceae</taxon>
        <taxon>Phocaeicola</taxon>
    </lineage>
</organism>
<dbReference type="Proteomes" id="UP000004849">
    <property type="component" value="Unassembled WGS sequence"/>
</dbReference>
<reference evidence="1 2" key="1">
    <citation type="submission" date="2008-10" db="EMBL/GenBank/DDBJ databases">
        <title>Draft genome sequence of Bacteroides dorei (DSM 17855).</title>
        <authorList>
            <person name="Sudarsanam P."/>
            <person name="Ley R."/>
            <person name="Guruge J."/>
            <person name="Turnbaugh P.J."/>
            <person name="Mahowald M."/>
            <person name="Liep D."/>
            <person name="Gordon J."/>
        </authorList>
    </citation>
    <scope>NUCLEOTIDE SEQUENCE [LARGE SCALE GENOMIC DNA]</scope>
    <source>
        <strain evidence="1 2">DSM 17855</strain>
    </source>
</reference>
<evidence type="ECO:0000313" key="2">
    <source>
        <dbReference type="Proteomes" id="UP000004849"/>
    </source>
</evidence>